<dbReference type="EMBL" id="JABEND010000015">
    <property type="protein sequence ID" value="NNG37549.1"/>
    <property type="molecule type" value="Genomic_DNA"/>
</dbReference>
<accession>A0A849AAK9</accession>
<reference evidence="3 4" key="1">
    <citation type="submission" date="2020-05" db="EMBL/GenBank/DDBJ databases">
        <title>Nakamurella sp. DB0629 isolated from air conditioner.</title>
        <authorList>
            <person name="Kim D.H."/>
            <person name="Kim D.-U."/>
        </authorList>
    </citation>
    <scope>NUCLEOTIDE SEQUENCE [LARGE SCALE GENOMIC DNA]</scope>
    <source>
        <strain evidence="3 4">DB0629</strain>
    </source>
</reference>
<keyword evidence="4" id="KW-1185">Reference proteome</keyword>
<name>A0A849AAK9_9ACTN</name>
<feature type="transmembrane region" description="Helical" evidence="1">
    <location>
        <begin position="107"/>
        <end position="124"/>
    </location>
</feature>
<feature type="transmembrane region" description="Helical" evidence="1">
    <location>
        <begin position="209"/>
        <end position="230"/>
    </location>
</feature>
<gene>
    <name evidence="3" type="ORF">HKD39_17965</name>
</gene>
<dbReference type="Proteomes" id="UP000562984">
    <property type="component" value="Unassembled WGS sequence"/>
</dbReference>
<feature type="transmembrane region" description="Helical" evidence="1">
    <location>
        <begin position="181"/>
        <end position="202"/>
    </location>
</feature>
<sequence length="396" mass="40907">MATTLRTERNERSAARLVGIDLARTLALLGMFVAHTGALGGPSGAPDALKSVAGGRSAALFAVLAGVSVALATRPGRSGRVRGALVMRAALITLIGMLLGIPDSGVAVILVNYGLLFLVAVPLIRLPAGALLVAAAVWGVLSPWLSLLIRRHLPPSTGQNPSFDSLQDPGQLLGEVVFTGYYPVFTWTTYLLVGMGIGRLNLRATRTAAAMVAVGAALAGAALVVAAWVGSGAGARSALLADSSGLNVSTWPELRDALADGMYGTSPTGTAWWLGVWSPHSGSIVDFAHTTGTALLTLGAALLLVQWTGPRLLRCWQILCGAGTMTLSLYSVHVVALSLGEPGDAVRQWIPHVLAALLIGAACAALRRRGPLETFVSLMSNTVRLSGRHARANGPT</sequence>
<feature type="transmembrane region" description="Helical" evidence="1">
    <location>
        <begin position="53"/>
        <end position="73"/>
    </location>
</feature>
<feature type="transmembrane region" description="Helical" evidence="1">
    <location>
        <begin position="131"/>
        <end position="149"/>
    </location>
</feature>
<keyword evidence="1" id="KW-0812">Transmembrane</keyword>
<dbReference type="InterPro" id="IPR012429">
    <property type="entry name" value="HGSNAT_cat"/>
</dbReference>
<feature type="transmembrane region" description="Helical" evidence="1">
    <location>
        <begin position="317"/>
        <end position="337"/>
    </location>
</feature>
<evidence type="ECO:0000313" key="4">
    <source>
        <dbReference type="Proteomes" id="UP000562984"/>
    </source>
</evidence>
<feature type="transmembrane region" description="Helical" evidence="1">
    <location>
        <begin position="287"/>
        <end position="305"/>
    </location>
</feature>
<evidence type="ECO:0000256" key="1">
    <source>
        <dbReference type="SAM" id="Phobius"/>
    </source>
</evidence>
<protein>
    <submittedName>
        <fullName evidence="3">DUF1624 domain-containing protein</fullName>
    </submittedName>
</protein>
<feature type="transmembrane region" description="Helical" evidence="1">
    <location>
        <begin position="85"/>
        <end position="101"/>
    </location>
</feature>
<feature type="domain" description="Heparan-alpha-glucosaminide N-acetyltransferase catalytic" evidence="2">
    <location>
        <begin position="16"/>
        <end position="212"/>
    </location>
</feature>
<keyword evidence="1" id="KW-1133">Transmembrane helix</keyword>
<dbReference type="Pfam" id="PF07786">
    <property type="entry name" value="HGSNAT_cat"/>
    <property type="match status" value="1"/>
</dbReference>
<feature type="transmembrane region" description="Helical" evidence="1">
    <location>
        <begin position="349"/>
        <end position="366"/>
    </location>
</feature>
<organism evidence="3 4">
    <name type="scientific">Nakamurella aerolata</name>
    <dbReference type="NCBI Taxonomy" id="1656892"/>
    <lineage>
        <taxon>Bacteria</taxon>
        <taxon>Bacillati</taxon>
        <taxon>Actinomycetota</taxon>
        <taxon>Actinomycetes</taxon>
        <taxon>Nakamurellales</taxon>
        <taxon>Nakamurellaceae</taxon>
        <taxon>Nakamurella</taxon>
    </lineage>
</organism>
<evidence type="ECO:0000259" key="2">
    <source>
        <dbReference type="Pfam" id="PF07786"/>
    </source>
</evidence>
<proteinExistence type="predicted"/>
<evidence type="ECO:0000313" key="3">
    <source>
        <dbReference type="EMBL" id="NNG37549.1"/>
    </source>
</evidence>
<feature type="transmembrane region" description="Helical" evidence="1">
    <location>
        <begin position="21"/>
        <end position="41"/>
    </location>
</feature>
<dbReference type="AlphaFoldDB" id="A0A849AAK9"/>
<keyword evidence="1" id="KW-0472">Membrane</keyword>
<comment type="caution">
    <text evidence="3">The sequence shown here is derived from an EMBL/GenBank/DDBJ whole genome shotgun (WGS) entry which is preliminary data.</text>
</comment>
<dbReference type="RefSeq" id="WP_171201249.1">
    <property type="nucleotide sequence ID" value="NZ_JABEND010000015.1"/>
</dbReference>